<dbReference type="NCBIfam" id="TIGR01511">
    <property type="entry name" value="ATPase-IB1_Cu"/>
    <property type="match status" value="1"/>
</dbReference>
<dbReference type="SUPFAM" id="SSF56784">
    <property type="entry name" value="HAD-like"/>
    <property type="match status" value="1"/>
</dbReference>
<dbReference type="InterPro" id="IPR023298">
    <property type="entry name" value="ATPase_P-typ_TM_dom_sf"/>
</dbReference>
<dbReference type="SUPFAM" id="SSF81653">
    <property type="entry name" value="Calcium ATPase, transduction domain A"/>
    <property type="match status" value="1"/>
</dbReference>
<evidence type="ECO:0000313" key="20">
    <source>
        <dbReference type="EMBL" id="RGU54155.1"/>
    </source>
</evidence>
<dbReference type="InterPro" id="IPR023214">
    <property type="entry name" value="HAD_sf"/>
</dbReference>
<evidence type="ECO:0000256" key="17">
    <source>
        <dbReference type="ARBA" id="ARBA00023136"/>
    </source>
</evidence>
<keyword evidence="10" id="KW-0187">Copper transport</keyword>
<keyword evidence="11 18" id="KW-0067">ATP-binding</keyword>
<dbReference type="InterPro" id="IPR018303">
    <property type="entry name" value="ATPase_P-typ_P_site"/>
</dbReference>
<evidence type="ECO:0000256" key="16">
    <source>
        <dbReference type="ARBA" id="ARBA00023065"/>
    </source>
</evidence>
<dbReference type="PROSITE" id="PS50846">
    <property type="entry name" value="HMA_2"/>
    <property type="match status" value="2"/>
</dbReference>
<dbReference type="CDD" id="cd02094">
    <property type="entry name" value="P-type_ATPase_Cu-like"/>
    <property type="match status" value="1"/>
</dbReference>
<dbReference type="InterPro" id="IPR006121">
    <property type="entry name" value="HMA_dom"/>
</dbReference>
<evidence type="ECO:0000256" key="9">
    <source>
        <dbReference type="ARBA" id="ARBA00022741"/>
    </source>
</evidence>
<organism evidence="20 21">
    <name type="scientific">Odoribacter splanchnicus</name>
    <dbReference type="NCBI Taxonomy" id="28118"/>
    <lineage>
        <taxon>Bacteria</taxon>
        <taxon>Pseudomonadati</taxon>
        <taxon>Bacteroidota</taxon>
        <taxon>Bacteroidia</taxon>
        <taxon>Bacteroidales</taxon>
        <taxon>Odoribacteraceae</taxon>
        <taxon>Odoribacter</taxon>
    </lineage>
</organism>
<keyword evidence="5 18" id="KW-1003">Cell membrane</keyword>
<evidence type="ECO:0000259" key="19">
    <source>
        <dbReference type="PROSITE" id="PS50846"/>
    </source>
</evidence>
<dbReference type="Gene3D" id="3.40.50.1000">
    <property type="entry name" value="HAD superfamily/HAD-like"/>
    <property type="match status" value="1"/>
</dbReference>
<evidence type="ECO:0000256" key="15">
    <source>
        <dbReference type="ARBA" id="ARBA00023008"/>
    </source>
</evidence>
<dbReference type="InterPro" id="IPR044492">
    <property type="entry name" value="P_typ_ATPase_HD_dom"/>
</dbReference>
<dbReference type="InterPro" id="IPR008250">
    <property type="entry name" value="ATPase_P-typ_transduc_dom_A_sf"/>
</dbReference>
<evidence type="ECO:0000256" key="10">
    <source>
        <dbReference type="ARBA" id="ARBA00022796"/>
    </source>
</evidence>
<dbReference type="NCBIfam" id="TIGR00003">
    <property type="entry name" value="copper ion binding protein"/>
    <property type="match status" value="2"/>
</dbReference>
<feature type="transmembrane region" description="Helical" evidence="18">
    <location>
        <begin position="154"/>
        <end position="173"/>
    </location>
</feature>
<dbReference type="GO" id="GO:0016887">
    <property type="term" value="F:ATP hydrolysis activity"/>
    <property type="evidence" value="ECO:0007669"/>
    <property type="project" value="InterPro"/>
</dbReference>
<dbReference type="InterPro" id="IPR017969">
    <property type="entry name" value="Heavy-metal-associated_CS"/>
</dbReference>
<dbReference type="Pfam" id="PF00702">
    <property type="entry name" value="Hydrolase"/>
    <property type="match status" value="1"/>
</dbReference>
<dbReference type="InterPro" id="IPR027256">
    <property type="entry name" value="P-typ_ATPase_IB"/>
</dbReference>
<feature type="domain" description="HMA" evidence="19">
    <location>
        <begin position="3"/>
        <end position="69"/>
    </location>
</feature>
<keyword evidence="13" id="KW-1278">Translocase</keyword>
<dbReference type="InterPro" id="IPR036412">
    <property type="entry name" value="HAD-like_sf"/>
</dbReference>
<feature type="transmembrane region" description="Helical" evidence="18">
    <location>
        <begin position="370"/>
        <end position="398"/>
    </location>
</feature>
<gene>
    <name evidence="20" type="ORF">DWW57_17400</name>
</gene>
<accession>A0A412TK58</accession>
<dbReference type="PANTHER" id="PTHR43520">
    <property type="entry name" value="ATP7, ISOFORM B"/>
    <property type="match status" value="1"/>
</dbReference>
<dbReference type="GO" id="GO:0060003">
    <property type="term" value="P:copper ion export"/>
    <property type="evidence" value="ECO:0007669"/>
    <property type="project" value="UniProtKB-ARBA"/>
</dbReference>
<dbReference type="FunFam" id="2.70.150.10:FF:000020">
    <property type="entry name" value="Copper-exporting P-type ATPase A"/>
    <property type="match status" value="1"/>
</dbReference>
<dbReference type="SUPFAM" id="SSF81665">
    <property type="entry name" value="Calcium ATPase, transmembrane domain M"/>
    <property type="match status" value="1"/>
</dbReference>
<dbReference type="RefSeq" id="WP_087395634.1">
    <property type="nucleotide sequence ID" value="NZ_JADNDE010000172.1"/>
</dbReference>
<dbReference type="GO" id="GO:0055070">
    <property type="term" value="P:copper ion homeostasis"/>
    <property type="evidence" value="ECO:0007669"/>
    <property type="project" value="TreeGrafter"/>
</dbReference>
<proteinExistence type="inferred from homology"/>
<dbReference type="InterPro" id="IPR059000">
    <property type="entry name" value="ATPase_P-type_domA"/>
</dbReference>
<keyword evidence="6 18" id="KW-0812">Transmembrane</keyword>
<dbReference type="FunFam" id="3.30.70.100:FF:000005">
    <property type="entry name" value="Copper-exporting P-type ATPase A"/>
    <property type="match status" value="1"/>
</dbReference>
<keyword evidence="15" id="KW-0186">Copper</keyword>
<sequence>MKIKKTFPVVGMSCASCAARIDKVIHEQPGVYEANINYATAQAQVVYDTEICSVQALKNAVQDAGYDLLTETDQQGEEKAKQIQNEKYRLLKIQTFGAILLSLPIMVISMVFVNIPYMNYVLWFLSTCVVLGFGNRFYLSAWQQLKHGTSNMDTLVANSTGIAYLFSVFNLLFPDFWLSRGITPHLYFEAASGIIAFILLGRLLEERAKQNTSTAIRRLAGLQPKTITIVTGSGEQTVPIENARIGDTIAVKPGERIAVDGTVISGDSYVDESMLSGEPIAVHKQAGEKVYAGTVNQKGAFHFTADKTGADTMLAQIIRMVQDAQGSKAPVQKLVDKIAGIFVPVIIGIALLTFGLWCLFAPTAGFSHGLLAMITVLIIACPCALGLATPTALIVGIGKGAEHGILIKDATSLEIARKIDTIVLDKTGTITEGHPRVVNTYWHTETTEARKIIYSLERLSEHPLAEAIVREFGQETSIPVTGFETIPGKGIKGRTGDETYYAGTAELLTDNGVILPEPLKQRAESWLKEAKTVVWFSHSTQALAIIAITDEIKPTSLQAIRQMEKMGLTVYMLTGDNVGTAQAIARKANIGHYRSGVLPHDKAIFIEQLQQKGAQVAMVGDGINDSAALAQADLSIAMGKGSDIAMETAMVTILSSDLLKIPETIRLSRLTVKTIRQNLFWAFIYNLVSIPIAAGILYPVCGFLLNPMIGGAAMAFSSVSVVSNSLRLKRKKISLIPRGNEVRIEEVEPINKKAMKKRFTIDGMMCGHCRAHVEEALNSIDGVKAIVTLDPPEATIEFADKEISLNELQQIVQNKAGDYKLHDSK</sequence>
<evidence type="ECO:0000256" key="4">
    <source>
        <dbReference type="ARBA" id="ARBA00022448"/>
    </source>
</evidence>
<comment type="subcellular location">
    <subcellularLocation>
        <location evidence="1">Cell membrane</location>
        <topology evidence="1">Multi-pass membrane protein</topology>
    </subcellularLocation>
</comment>
<dbReference type="PROSITE" id="PS01047">
    <property type="entry name" value="HMA_1"/>
    <property type="match status" value="2"/>
</dbReference>
<evidence type="ECO:0000256" key="11">
    <source>
        <dbReference type="ARBA" id="ARBA00022840"/>
    </source>
</evidence>
<evidence type="ECO:0000256" key="8">
    <source>
        <dbReference type="ARBA" id="ARBA00022737"/>
    </source>
</evidence>
<dbReference type="InterPro" id="IPR006122">
    <property type="entry name" value="HMA_Cu_ion-bd"/>
</dbReference>
<evidence type="ECO:0000256" key="6">
    <source>
        <dbReference type="ARBA" id="ARBA00022692"/>
    </source>
</evidence>
<evidence type="ECO:0000313" key="21">
    <source>
        <dbReference type="Proteomes" id="UP000284243"/>
    </source>
</evidence>
<feature type="transmembrane region" description="Helical" evidence="18">
    <location>
        <begin position="338"/>
        <end position="364"/>
    </location>
</feature>
<evidence type="ECO:0000256" key="13">
    <source>
        <dbReference type="ARBA" id="ARBA00022967"/>
    </source>
</evidence>
<dbReference type="GO" id="GO:0140581">
    <property type="term" value="F:P-type monovalent copper transporter activity"/>
    <property type="evidence" value="ECO:0007669"/>
    <property type="project" value="UniProtKB-EC"/>
</dbReference>
<keyword evidence="14 18" id="KW-1133">Transmembrane helix</keyword>
<dbReference type="PANTHER" id="PTHR43520:SF8">
    <property type="entry name" value="P-TYPE CU(+) TRANSPORTER"/>
    <property type="match status" value="1"/>
</dbReference>
<dbReference type="Gene3D" id="2.70.150.10">
    <property type="entry name" value="Calcium-transporting ATPase, cytoplasmic transduction domain A"/>
    <property type="match status" value="1"/>
</dbReference>
<dbReference type="Proteomes" id="UP000284243">
    <property type="component" value="Unassembled WGS sequence"/>
</dbReference>
<dbReference type="SFLD" id="SFLDG00002">
    <property type="entry name" value="C1.7:_P-type_atpase_like"/>
    <property type="match status" value="1"/>
</dbReference>
<feature type="domain" description="HMA" evidence="19">
    <location>
        <begin position="755"/>
        <end position="820"/>
    </location>
</feature>
<dbReference type="Gene3D" id="3.30.70.100">
    <property type="match status" value="2"/>
</dbReference>
<dbReference type="InterPro" id="IPR023299">
    <property type="entry name" value="ATPase_P-typ_cyto_dom_N"/>
</dbReference>
<protein>
    <recommendedName>
        <fullName evidence="3">P-type Cu(+) transporter</fullName>
        <ecNumber evidence="3">7.2.2.8</ecNumber>
    </recommendedName>
</protein>
<evidence type="ECO:0000256" key="7">
    <source>
        <dbReference type="ARBA" id="ARBA00022723"/>
    </source>
</evidence>
<comment type="similarity">
    <text evidence="2 18">Belongs to the cation transport ATPase (P-type) (TC 3.A.3) family. Type IB subfamily.</text>
</comment>
<evidence type="ECO:0000256" key="12">
    <source>
        <dbReference type="ARBA" id="ARBA00022842"/>
    </source>
</evidence>
<dbReference type="PRINTS" id="PR00943">
    <property type="entry name" value="CUATPASE"/>
</dbReference>
<dbReference type="NCBIfam" id="TIGR01494">
    <property type="entry name" value="ATPase_P-type"/>
    <property type="match status" value="1"/>
</dbReference>
<dbReference type="GO" id="GO:0043682">
    <property type="term" value="F:P-type divalent copper transporter activity"/>
    <property type="evidence" value="ECO:0007669"/>
    <property type="project" value="TreeGrafter"/>
</dbReference>
<dbReference type="Pfam" id="PF00122">
    <property type="entry name" value="E1-E2_ATPase"/>
    <property type="match status" value="1"/>
</dbReference>
<dbReference type="AlphaFoldDB" id="A0A412TK58"/>
<dbReference type="GO" id="GO:0005507">
    <property type="term" value="F:copper ion binding"/>
    <property type="evidence" value="ECO:0007669"/>
    <property type="project" value="InterPro"/>
</dbReference>
<comment type="caution">
    <text evidence="20">The sequence shown here is derived from an EMBL/GenBank/DDBJ whole genome shotgun (WGS) entry which is preliminary data.</text>
</comment>
<feature type="transmembrane region" description="Helical" evidence="18">
    <location>
        <begin position="185"/>
        <end position="204"/>
    </location>
</feature>
<dbReference type="SFLD" id="SFLDS00003">
    <property type="entry name" value="Haloacid_Dehalogenase"/>
    <property type="match status" value="1"/>
</dbReference>
<keyword evidence="17 18" id="KW-0472">Membrane</keyword>
<feature type="transmembrane region" description="Helical" evidence="18">
    <location>
        <begin position="121"/>
        <end position="142"/>
    </location>
</feature>
<dbReference type="GO" id="GO:0005886">
    <property type="term" value="C:plasma membrane"/>
    <property type="evidence" value="ECO:0007669"/>
    <property type="project" value="UniProtKB-SubCell"/>
</dbReference>
<keyword evidence="7 18" id="KW-0479">Metal-binding</keyword>
<keyword evidence="9 18" id="KW-0547">Nucleotide-binding</keyword>
<dbReference type="CDD" id="cd00371">
    <property type="entry name" value="HMA"/>
    <property type="match status" value="2"/>
</dbReference>
<evidence type="ECO:0000256" key="3">
    <source>
        <dbReference type="ARBA" id="ARBA00012517"/>
    </source>
</evidence>
<evidence type="ECO:0000256" key="2">
    <source>
        <dbReference type="ARBA" id="ARBA00006024"/>
    </source>
</evidence>
<keyword evidence="12" id="KW-0460">Magnesium</keyword>
<dbReference type="EC" id="7.2.2.8" evidence="3"/>
<dbReference type="Gene3D" id="3.40.1110.10">
    <property type="entry name" value="Calcium-transporting ATPase, cytoplasmic domain N"/>
    <property type="match status" value="1"/>
</dbReference>
<dbReference type="InterPro" id="IPR036163">
    <property type="entry name" value="HMA_dom_sf"/>
</dbReference>
<dbReference type="SFLD" id="SFLDF00027">
    <property type="entry name" value="p-type_atpase"/>
    <property type="match status" value="1"/>
</dbReference>
<keyword evidence="8" id="KW-0677">Repeat</keyword>
<dbReference type="SUPFAM" id="SSF55008">
    <property type="entry name" value="HMA, heavy metal-associated domain"/>
    <property type="match status" value="2"/>
</dbReference>
<evidence type="ECO:0000256" key="5">
    <source>
        <dbReference type="ARBA" id="ARBA00022475"/>
    </source>
</evidence>
<evidence type="ECO:0000256" key="18">
    <source>
        <dbReference type="RuleBase" id="RU362081"/>
    </source>
</evidence>
<dbReference type="NCBIfam" id="TIGR01525">
    <property type="entry name" value="ATPase-IB_hvy"/>
    <property type="match status" value="1"/>
</dbReference>
<dbReference type="PROSITE" id="PS00154">
    <property type="entry name" value="ATPASE_E1_E2"/>
    <property type="match status" value="1"/>
</dbReference>
<dbReference type="EMBL" id="QRYC01000037">
    <property type="protein sequence ID" value="RGU54155.1"/>
    <property type="molecule type" value="Genomic_DNA"/>
</dbReference>
<dbReference type="GO" id="GO:0005524">
    <property type="term" value="F:ATP binding"/>
    <property type="evidence" value="ECO:0007669"/>
    <property type="project" value="UniProtKB-UniRule"/>
</dbReference>
<name>A0A412TK58_9BACT</name>
<evidence type="ECO:0000256" key="14">
    <source>
        <dbReference type="ARBA" id="ARBA00022989"/>
    </source>
</evidence>
<keyword evidence="4" id="KW-0813">Transport</keyword>
<dbReference type="InterPro" id="IPR001757">
    <property type="entry name" value="P_typ_ATPase"/>
</dbReference>
<evidence type="ECO:0000256" key="1">
    <source>
        <dbReference type="ARBA" id="ARBA00004651"/>
    </source>
</evidence>
<keyword evidence="16" id="KW-0406">Ion transport</keyword>
<feature type="transmembrane region" description="Helical" evidence="18">
    <location>
        <begin position="679"/>
        <end position="698"/>
    </location>
</feature>
<dbReference type="PRINTS" id="PR00119">
    <property type="entry name" value="CATATPASE"/>
</dbReference>
<feature type="transmembrane region" description="Helical" evidence="18">
    <location>
        <begin position="704"/>
        <end position="722"/>
    </location>
</feature>
<reference evidence="20 21" key="1">
    <citation type="submission" date="2018-08" db="EMBL/GenBank/DDBJ databases">
        <title>A genome reference for cultivated species of the human gut microbiota.</title>
        <authorList>
            <person name="Zou Y."/>
            <person name="Xue W."/>
            <person name="Luo G."/>
        </authorList>
    </citation>
    <scope>NUCLEOTIDE SEQUENCE [LARGE SCALE GENOMIC DNA]</scope>
    <source>
        <strain evidence="20 21">AF16-14</strain>
    </source>
</reference>
<feature type="transmembrane region" description="Helical" evidence="18">
    <location>
        <begin position="96"/>
        <end position="115"/>
    </location>
</feature>
<dbReference type="Pfam" id="PF00403">
    <property type="entry name" value="HMA"/>
    <property type="match status" value="2"/>
</dbReference>